<dbReference type="RefSeq" id="WP_090876156.1">
    <property type="nucleotide sequence ID" value="NZ_FMXQ01000003.1"/>
</dbReference>
<keyword evidence="4" id="KW-1185">Reference proteome</keyword>
<dbReference type="InterPro" id="IPR050463">
    <property type="entry name" value="Gfo/Idh/MocA_oxidrdct_glycsds"/>
</dbReference>
<evidence type="ECO:0000259" key="2">
    <source>
        <dbReference type="Pfam" id="PF01408"/>
    </source>
</evidence>
<name>A0A1G6BV36_9HYPH</name>
<dbReference type="Proteomes" id="UP000199071">
    <property type="component" value="Unassembled WGS sequence"/>
</dbReference>
<dbReference type="EMBL" id="FMXQ01000003">
    <property type="protein sequence ID" value="SDB24491.1"/>
    <property type="molecule type" value="Genomic_DNA"/>
</dbReference>
<feature type="domain" description="Gfo/Idh/MocA-like oxidoreductase N-terminal" evidence="2">
    <location>
        <begin position="3"/>
        <end position="122"/>
    </location>
</feature>
<dbReference type="Pfam" id="PF01408">
    <property type="entry name" value="GFO_IDH_MocA"/>
    <property type="match status" value="1"/>
</dbReference>
<dbReference type="InterPro" id="IPR000683">
    <property type="entry name" value="Gfo/Idh/MocA-like_OxRdtase_N"/>
</dbReference>
<dbReference type="SUPFAM" id="SSF51735">
    <property type="entry name" value="NAD(P)-binding Rossmann-fold domains"/>
    <property type="match status" value="1"/>
</dbReference>
<dbReference type="GO" id="GO:0016491">
    <property type="term" value="F:oxidoreductase activity"/>
    <property type="evidence" value="ECO:0007669"/>
    <property type="project" value="UniProtKB-KW"/>
</dbReference>
<protein>
    <submittedName>
        <fullName evidence="3">Myo-inositol 2-dehydrogenase / D-chiro-inositol 1-dehydrogenase</fullName>
    </submittedName>
</protein>
<dbReference type="OrthoDB" id="7804998at2"/>
<accession>A0A1G6BV36</accession>
<sequence length="332" mass="35548">MTLRIGWIGCGTHASQMLLPQLVGFDVEIAALCDTNAERLGLIARRYGVRETYADAAELIAHPGLDAVGMAVGPGVHAAMGLAAVERGLPVFMEKPPAATAAEAERLAEASARTGVPVTVGFMKRFASGNRIARNIVTGDRFGPVLGLMGWYLTAPTYFAGEVDYTGFFLHHCVHYMDLVPYLGGGAVADMSVRKVENGPGRLLFHVSFGLEGGAMASVAMGTVQSRGNPVEFVQITGDHQRVEVDNVADVTWYRDPPFKADDPAADMSGERDALTWRPNLTAAANEDHKGYRPLLAEALAAFRGEPNTAPTIADGAVALRHLETMRRLLDC</sequence>
<evidence type="ECO:0000256" key="1">
    <source>
        <dbReference type="ARBA" id="ARBA00023002"/>
    </source>
</evidence>
<dbReference type="PANTHER" id="PTHR43818:SF11">
    <property type="entry name" value="BCDNA.GH03377"/>
    <property type="match status" value="1"/>
</dbReference>
<proteinExistence type="predicted"/>
<gene>
    <name evidence="3" type="ORF">SAMN02982931_01893</name>
</gene>
<dbReference type="STRING" id="665467.SAMN02982931_01893"/>
<reference evidence="3 4" key="1">
    <citation type="submission" date="2016-10" db="EMBL/GenBank/DDBJ databases">
        <authorList>
            <person name="de Groot N.N."/>
        </authorList>
    </citation>
    <scope>NUCLEOTIDE SEQUENCE [LARGE SCALE GENOMIC DNA]</scope>
    <source>
        <strain evidence="3 4">ATCC 35022</strain>
    </source>
</reference>
<dbReference type="PANTHER" id="PTHR43818">
    <property type="entry name" value="BCDNA.GH03377"/>
    <property type="match status" value="1"/>
</dbReference>
<dbReference type="AlphaFoldDB" id="A0A1G6BV36"/>
<dbReference type="InterPro" id="IPR036291">
    <property type="entry name" value="NAD(P)-bd_dom_sf"/>
</dbReference>
<dbReference type="Gene3D" id="3.30.360.10">
    <property type="entry name" value="Dihydrodipicolinate Reductase, domain 2"/>
    <property type="match status" value="1"/>
</dbReference>
<evidence type="ECO:0000313" key="4">
    <source>
        <dbReference type="Proteomes" id="UP000199071"/>
    </source>
</evidence>
<evidence type="ECO:0000313" key="3">
    <source>
        <dbReference type="EMBL" id="SDB24491.1"/>
    </source>
</evidence>
<dbReference type="SUPFAM" id="SSF55347">
    <property type="entry name" value="Glyceraldehyde-3-phosphate dehydrogenase-like, C-terminal domain"/>
    <property type="match status" value="1"/>
</dbReference>
<keyword evidence="1" id="KW-0560">Oxidoreductase</keyword>
<dbReference type="Gene3D" id="3.40.50.720">
    <property type="entry name" value="NAD(P)-binding Rossmann-like Domain"/>
    <property type="match status" value="1"/>
</dbReference>
<dbReference type="GO" id="GO:0000166">
    <property type="term" value="F:nucleotide binding"/>
    <property type="evidence" value="ECO:0007669"/>
    <property type="project" value="InterPro"/>
</dbReference>
<organism evidence="3 4">
    <name type="scientific">Bauldia litoralis</name>
    <dbReference type="NCBI Taxonomy" id="665467"/>
    <lineage>
        <taxon>Bacteria</taxon>
        <taxon>Pseudomonadati</taxon>
        <taxon>Pseudomonadota</taxon>
        <taxon>Alphaproteobacteria</taxon>
        <taxon>Hyphomicrobiales</taxon>
        <taxon>Kaistiaceae</taxon>
        <taxon>Bauldia</taxon>
    </lineage>
</organism>